<evidence type="ECO:0000259" key="6">
    <source>
        <dbReference type="PROSITE" id="PS51387"/>
    </source>
</evidence>
<comment type="similarity">
    <text evidence="2">Belongs to the oxygen-dependent FAD-linked oxidoreductase family.</text>
</comment>
<keyword evidence="8" id="KW-1185">Reference proteome</keyword>
<dbReference type="SUPFAM" id="SSF56176">
    <property type="entry name" value="FAD-binding/transporter-associated domain-like"/>
    <property type="match status" value="1"/>
</dbReference>
<dbReference type="PROSITE" id="PS51387">
    <property type="entry name" value="FAD_PCMH"/>
    <property type="match status" value="1"/>
</dbReference>
<gene>
    <name evidence="7" type="ORF">AB675_6739</name>
</gene>
<dbReference type="InterPro" id="IPR036318">
    <property type="entry name" value="FAD-bd_PCMH-like_sf"/>
</dbReference>
<dbReference type="InterPro" id="IPR016169">
    <property type="entry name" value="FAD-bd_PCMH_sub2"/>
</dbReference>
<dbReference type="Proteomes" id="UP000038010">
    <property type="component" value="Unassembled WGS sequence"/>
</dbReference>
<keyword evidence="3" id="KW-0285">Flavoprotein</keyword>
<organism evidence="7 8">
    <name type="scientific">Cyphellophora attinorum</name>
    <dbReference type="NCBI Taxonomy" id="1664694"/>
    <lineage>
        <taxon>Eukaryota</taxon>
        <taxon>Fungi</taxon>
        <taxon>Dikarya</taxon>
        <taxon>Ascomycota</taxon>
        <taxon>Pezizomycotina</taxon>
        <taxon>Eurotiomycetes</taxon>
        <taxon>Chaetothyriomycetidae</taxon>
        <taxon>Chaetothyriales</taxon>
        <taxon>Cyphellophoraceae</taxon>
        <taxon>Cyphellophora</taxon>
    </lineage>
</organism>
<feature type="domain" description="FAD-binding PCMH-type" evidence="6">
    <location>
        <begin position="38"/>
        <end position="208"/>
    </location>
</feature>
<evidence type="ECO:0000256" key="5">
    <source>
        <dbReference type="ARBA" id="ARBA00023002"/>
    </source>
</evidence>
<dbReference type="STRING" id="1664694.A0A0N1HUP0"/>
<dbReference type="InterPro" id="IPR006094">
    <property type="entry name" value="Oxid_FAD_bind_N"/>
</dbReference>
<dbReference type="Gene3D" id="3.40.462.20">
    <property type="match status" value="1"/>
</dbReference>
<dbReference type="Pfam" id="PF01565">
    <property type="entry name" value="FAD_binding_4"/>
    <property type="match status" value="1"/>
</dbReference>
<evidence type="ECO:0000256" key="3">
    <source>
        <dbReference type="ARBA" id="ARBA00022630"/>
    </source>
</evidence>
<accession>A0A0N1HUP0</accession>
<reference evidence="7 8" key="1">
    <citation type="submission" date="2015-06" db="EMBL/GenBank/DDBJ databases">
        <title>Draft genome of the ant-associated black yeast Phialophora attae CBS 131958.</title>
        <authorList>
            <person name="Moreno L.F."/>
            <person name="Stielow B.J."/>
            <person name="de Hoog S."/>
            <person name="Vicente V.A."/>
            <person name="Weiss V.A."/>
            <person name="de Vries M."/>
            <person name="Cruz L.M."/>
            <person name="Souza E.M."/>
        </authorList>
    </citation>
    <scope>NUCLEOTIDE SEQUENCE [LARGE SCALE GENOMIC DNA]</scope>
    <source>
        <strain evidence="7 8">CBS 131958</strain>
    </source>
</reference>
<proteinExistence type="inferred from homology"/>
<dbReference type="PANTHER" id="PTHR42973">
    <property type="entry name" value="BINDING OXIDOREDUCTASE, PUTATIVE (AFU_ORTHOLOGUE AFUA_1G17690)-RELATED"/>
    <property type="match status" value="1"/>
</dbReference>
<comment type="cofactor">
    <cofactor evidence="1">
        <name>FAD</name>
        <dbReference type="ChEBI" id="CHEBI:57692"/>
    </cofactor>
</comment>
<dbReference type="AlphaFoldDB" id="A0A0N1HUP0"/>
<evidence type="ECO:0000256" key="4">
    <source>
        <dbReference type="ARBA" id="ARBA00022827"/>
    </source>
</evidence>
<dbReference type="GeneID" id="28738930"/>
<dbReference type="GO" id="GO:0016491">
    <property type="term" value="F:oxidoreductase activity"/>
    <property type="evidence" value="ECO:0007669"/>
    <property type="project" value="UniProtKB-KW"/>
</dbReference>
<evidence type="ECO:0000313" key="7">
    <source>
        <dbReference type="EMBL" id="KPI43156.1"/>
    </source>
</evidence>
<dbReference type="InterPro" id="IPR016166">
    <property type="entry name" value="FAD-bd_PCMH"/>
</dbReference>
<dbReference type="RefSeq" id="XP_018003119.1">
    <property type="nucleotide sequence ID" value="XM_018147050.1"/>
</dbReference>
<evidence type="ECO:0000313" key="8">
    <source>
        <dbReference type="Proteomes" id="UP000038010"/>
    </source>
</evidence>
<dbReference type="PANTHER" id="PTHR42973:SF39">
    <property type="entry name" value="FAD-BINDING PCMH-TYPE DOMAIN-CONTAINING PROTEIN"/>
    <property type="match status" value="1"/>
</dbReference>
<evidence type="ECO:0000256" key="2">
    <source>
        <dbReference type="ARBA" id="ARBA00005466"/>
    </source>
</evidence>
<dbReference type="OrthoDB" id="415825at2759"/>
<dbReference type="Gene3D" id="3.30.465.10">
    <property type="match status" value="1"/>
</dbReference>
<dbReference type="InterPro" id="IPR016167">
    <property type="entry name" value="FAD-bd_PCMH_sub1"/>
</dbReference>
<keyword evidence="4" id="KW-0274">FAD</keyword>
<dbReference type="GO" id="GO:0071949">
    <property type="term" value="F:FAD binding"/>
    <property type="evidence" value="ECO:0007669"/>
    <property type="project" value="InterPro"/>
</dbReference>
<name>A0A0N1HUP0_9EURO</name>
<dbReference type="VEuPathDB" id="FungiDB:AB675_6739"/>
<dbReference type="Pfam" id="PF08031">
    <property type="entry name" value="BBE"/>
    <property type="match status" value="1"/>
</dbReference>
<keyword evidence="5" id="KW-0560">Oxidoreductase</keyword>
<sequence>MTFRTLAAQLSSRLRGSPVLDANSPGYEESLKRWNAAMEKKAPIVVYATSAEDVGTVLKFRKEHKLDLAVCGGGHFAGAASVTDSGISLNLSRLNYARVDAKKKEITVDGGTTAGAVARAAAEHQLAVVAGNVSLPGFAGVSLGGGYGALTGQSGVMADQVLSAEVVLADGTIVTASPTKCPDLFWGLRGAGPMFGVVTQLTVRLHQLHNNNAVFAGAIMFPTTRIQELLQVINRIAPDPIGRGSITLVLASSPPTMTPMLIVSVLYDGTEDEAMTFLGALYALGPQMQFTSMMPYEKALTLVDWTAAMGKRQHMGSGIHRYPLALETLKWVIERHAEACRRGDDGSSIDAEVLFEFHQLDKVGKGPEVESVFPRRGTAQNVMVVSNHTHPSEDVVAARFVHDVVQYLWGQAAVEAYGFEVLDGVSGEEDLGVYTGYNNNTMPVEQVFGSARTEALRELKAKYDPENVFNKWYALDRNDELGAPPQYRI</sequence>
<dbReference type="InterPro" id="IPR050416">
    <property type="entry name" value="FAD-linked_Oxidoreductase"/>
</dbReference>
<evidence type="ECO:0000256" key="1">
    <source>
        <dbReference type="ARBA" id="ARBA00001974"/>
    </source>
</evidence>
<dbReference type="EMBL" id="LFJN01000005">
    <property type="protein sequence ID" value="KPI43156.1"/>
    <property type="molecule type" value="Genomic_DNA"/>
</dbReference>
<protein>
    <submittedName>
        <fullName evidence="7">FAD-linked oxido</fullName>
    </submittedName>
</protein>
<dbReference type="Gene3D" id="3.30.43.10">
    <property type="entry name" value="Uridine Diphospho-n-acetylenolpyruvylglucosamine Reductase, domain 2"/>
    <property type="match status" value="1"/>
</dbReference>
<dbReference type="InterPro" id="IPR012951">
    <property type="entry name" value="BBE"/>
</dbReference>
<comment type="caution">
    <text evidence="7">The sequence shown here is derived from an EMBL/GenBank/DDBJ whole genome shotgun (WGS) entry which is preliminary data.</text>
</comment>